<dbReference type="InterPro" id="IPR029033">
    <property type="entry name" value="His_PPase_superfam"/>
</dbReference>
<dbReference type="CDD" id="cd07067">
    <property type="entry name" value="HP_PGM_like"/>
    <property type="match status" value="1"/>
</dbReference>
<dbReference type="RefSeq" id="WP_316436776.1">
    <property type="nucleotide sequence ID" value="NZ_CP053587.1"/>
</dbReference>
<dbReference type="InterPro" id="IPR051021">
    <property type="entry name" value="Mito_Ser/Thr_phosphatase"/>
</dbReference>
<dbReference type="PANTHER" id="PTHR20935:SF0">
    <property type="entry name" value="SERINE_THREONINE-PROTEIN PHOSPHATASE PGAM5, MITOCHONDRIAL"/>
    <property type="match status" value="1"/>
</dbReference>
<dbReference type="Pfam" id="PF00300">
    <property type="entry name" value="His_Phos_1"/>
    <property type="match status" value="1"/>
</dbReference>
<dbReference type="PANTHER" id="PTHR20935">
    <property type="entry name" value="PHOSPHOGLYCERATE MUTASE-RELATED"/>
    <property type="match status" value="1"/>
</dbReference>
<accession>A0AA96WKM1</accession>
<proteinExistence type="predicted"/>
<dbReference type="GO" id="GO:0090141">
    <property type="term" value="P:positive regulation of mitochondrial fission"/>
    <property type="evidence" value="ECO:0007669"/>
    <property type="project" value="TreeGrafter"/>
</dbReference>
<keyword evidence="1" id="KW-0378">Hydrolase</keyword>
<dbReference type="Gene3D" id="3.40.50.1240">
    <property type="entry name" value="Phosphoglycerate mutase-like"/>
    <property type="match status" value="1"/>
</dbReference>
<name>A0AA96WKM1_9CYAN</name>
<reference evidence="2" key="1">
    <citation type="submission" date="2020-05" db="EMBL/GenBank/DDBJ databases">
        <authorList>
            <person name="Zhu T."/>
            <person name="Keshari N."/>
            <person name="Lu X."/>
        </authorList>
    </citation>
    <scope>NUCLEOTIDE SEQUENCE</scope>
    <source>
        <strain evidence="2">NK1-12</strain>
    </source>
</reference>
<dbReference type="InterPro" id="IPR013078">
    <property type="entry name" value="His_Pase_superF_clade-1"/>
</dbReference>
<gene>
    <name evidence="2" type="ORF">HJG54_30015</name>
</gene>
<evidence type="ECO:0008006" key="3">
    <source>
        <dbReference type="Google" id="ProtNLM"/>
    </source>
</evidence>
<sequence>MGQKIIHLVRHGHFQSSGTGSDPLGNSLSDLGREQAYLVAQRLRQFPIDCIHYSSMRRAAETASVIATEFPGVPLQASELLWEFSWKVFTDAVYALTGRGEALEQVEQTKQRIAIAFEQYFSPCLTEANQHEIVVCHGNIIRYFVCRALQISPETSSSMESANCGISTFSIDTSGRLMLITYNDIGHLPLAKQTYIRYVPVGHL</sequence>
<protein>
    <recommendedName>
        <fullName evidence="3">Histidine phosphatase family protein</fullName>
    </recommendedName>
</protein>
<dbReference type="SMART" id="SM00855">
    <property type="entry name" value="PGAM"/>
    <property type="match status" value="1"/>
</dbReference>
<evidence type="ECO:0000256" key="1">
    <source>
        <dbReference type="ARBA" id="ARBA00022801"/>
    </source>
</evidence>
<dbReference type="GO" id="GO:0004722">
    <property type="term" value="F:protein serine/threonine phosphatase activity"/>
    <property type="evidence" value="ECO:0007669"/>
    <property type="project" value="TreeGrafter"/>
</dbReference>
<dbReference type="AlphaFoldDB" id="A0AA96WKM1"/>
<dbReference type="EMBL" id="CP053587">
    <property type="protein sequence ID" value="WNZ27148.1"/>
    <property type="molecule type" value="Genomic_DNA"/>
</dbReference>
<evidence type="ECO:0000313" key="2">
    <source>
        <dbReference type="EMBL" id="WNZ27148.1"/>
    </source>
</evidence>
<organism evidence="2">
    <name type="scientific">Leptolyngbya sp. NK1-12</name>
    <dbReference type="NCBI Taxonomy" id="2547451"/>
    <lineage>
        <taxon>Bacteria</taxon>
        <taxon>Bacillati</taxon>
        <taxon>Cyanobacteriota</taxon>
        <taxon>Cyanophyceae</taxon>
        <taxon>Leptolyngbyales</taxon>
        <taxon>Leptolyngbyaceae</taxon>
        <taxon>Leptolyngbya group</taxon>
        <taxon>Leptolyngbya</taxon>
    </lineage>
</organism>
<dbReference type="SUPFAM" id="SSF53254">
    <property type="entry name" value="Phosphoglycerate mutase-like"/>
    <property type="match status" value="1"/>
</dbReference>